<dbReference type="SUPFAM" id="SSF117143">
    <property type="entry name" value="Flagellar hook protein flgE"/>
    <property type="match status" value="1"/>
</dbReference>
<dbReference type="GO" id="GO:0071978">
    <property type="term" value="P:bacterial-type flagellum-dependent swarming motility"/>
    <property type="evidence" value="ECO:0007669"/>
    <property type="project" value="TreeGrafter"/>
</dbReference>
<sequence>MDKVLYTAMSGAKQTMLAQTANSNNLANVSTPGFRADYAQFRSMPVYGGGLPTRVFAMTERSGSDFTPGSVNATGNTMDIAIKGQGWIAVQAPDGSEAYTRAGNLRLTTEGLLITGGGHPVKGDGGVITLPPINRLEIGDDGTLSVKALGEAANEFDIADRIKLVNPPVNELQKGTDGLMHLAGGEEAEASADVKVVSGMLESSNVNIASALVNMIELSRQYETQIKIMRDAEENADATRELLRMA</sequence>
<dbReference type="InterPro" id="IPR053967">
    <property type="entry name" value="LlgE_F_G-like_D1"/>
</dbReference>
<gene>
    <name evidence="7" type="ORF">MNBD_GAMMA21-265</name>
</gene>
<accession>A0A3B1A4Q4</accession>
<dbReference type="Pfam" id="PF06429">
    <property type="entry name" value="Flg_bbr_C"/>
    <property type="match status" value="1"/>
</dbReference>
<dbReference type="NCBIfam" id="TIGR03506">
    <property type="entry name" value="FlgEFG_subfam"/>
    <property type="match status" value="1"/>
</dbReference>
<dbReference type="PANTHER" id="PTHR30435:SF18">
    <property type="entry name" value="FLAGELLAR BASAL-BODY ROD PROTEIN FLGF"/>
    <property type="match status" value="1"/>
</dbReference>
<evidence type="ECO:0000256" key="3">
    <source>
        <dbReference type="ARBA" id="ARBA00040228"/>
    </source>
</evidence>
<name>A0A3B1A4Q4_9ZZZZ</name>
<dbReference type="GO" id="GO:0030694">
    <property type="term" value="C:bacterial-type flagellum basal body, rod"/>
    <property type="evidence" value="ECO:0007669"/>
    <property type="project" value="InterPro"/>
</dbReference>
<keyword evidence="7" id="KW-0969">Cilium</keyword>
<dbReference type="NCBIfam" id="NF009280">
    <property type="entry name" value="PRK12640.1"/>
    <property type="match status" value="1"/>
</dbReference>
<dbReference type="InterPro" id="IPR001444">
    <property type="entry name" value="Flag_bb_rod_N"/>
</dbReference>
<evidence type="ECO:0000259" key="6">
    <source>
        <dbReference type="Pfam" id="PF22692"/>
    </source>
</evidence>
<comment type="similarity">
    <text evidence="1">Belongs to the flagella basal body rod proteins family.</text>
</comment>
<protein>
    <recommendedName>
        <fullName evidence="3">Flagellar basal-body rod protein FlgF</fullName>
    </recommendedName>
</protein>
<organism evidence="7">
    <name type="scientific">hydrothermal vent metagenome</name>
    <dbReference type="NCBI Taxonomy" id="652676"/>
    <lineage>
        <taxon>unclassified sequences</taxon>
        <taxon>metagenomes</taxon>
        <taxon>ecological metagenomes</taxon>
    </lineage>
</organism>
<evidence type="ECO:0000256" key="2">
    <source>
        <dbReference type="ARBA" id="ARBA00038560"/>
    </source>
</evidence>
<proteinExistence type="inferred from homology"/>
<dbReference type="Pfam" id="PF22692">
    <property type="entry name" value="LlgE_F_G_D1"/>
    <property type="match status" value="1"/>
</dbReference>
<feature type="domain" description="Flagellar basal body rod protein N-terminal" evidence="4">
    <location>
        <begin position="5"/>
        <end position="35"/>
    </location>
</feature>
<evidence type="ECO:0000256" key="1">
    <source>
        <dbReference type="ARBA" id="ARBA00009677"/>
    </source>
</evidence>
<comment type="subunit">
    <text evidence="2">The basal body constitutes a major portion of the flagellar organelle and consists of five rings (E,L,P,S, and M) mounted on a central rod. The rod consists of about 26 subunits of FlgG in the distal portion, and FlgB, FlgC and FlgF are thought to build up the proximal portion of the rod with about 6 subunits each.</text>
</comment>
<dbReference type="InterPro" id="IPR010930">
    <property type="entry name" value="Flg_bb/hook_C_dom"/>
</dbReference>
<evidence type="ECO:0000259" key="5">
    <source>
        <dbReference type="Pfam" id="PF06429"/>
    </source>
</evidence>
<dbReference type="AlphaFoldDB" id="A0A3B1A4Q4"/>
<dbReference type="InterPro" id="IPR012836">
    <property type="entry name" value="FlgF"/>
</dbReference>
<dbReference type="InterPro" id="IPR037925">
    <property type="entry name" value="FlgE/F/G-like"/>
</dbReference>
<dbReference type="EMBL" id="UOFR01000078">
    <property type="protein sequence ID" value="VAX00719.1"/>
    <property type="molecule type" value="Genomic_DNA"/>
</dbReference>
<dbReference type="PANTHER" id="PTHR30435">
    <property type="entry name" value="FLAGELLAR PROTEIN"/>
    <property type="match status" value="1"/>
</dbReference>
<dbReference type="InterPro" id="IPR020013">
    <property type="entry name" value="Flagellar_FlgE/F/G"/>
</dbReference>
<evidence type="ECO:0000313" key="7">
    <source>
        <dbReference type="EMBL" id="VAX00719.1"/>
    </source>
</evidence>
<feature type="domain" description="Flagellar hook protein FlgE/F/G-like D1" evidence="6">
    <location>
        <begin position="81"/>
        <end position="146"/>
    </location>
</feature>
<dbReference type="NCBIfam" id="TIGR02490">
    <property type="entry name" value="flgF"/>
    <property type="match status" value="1"/>
</dbReference>
<dbReference type="Pfam" id="PF00460">
    <property type="entry name" value="Flg_bb_rod"/>
    <property type="match status" value="1"/>
</dbReference>
<reference evidence="7" key="1">
    <citation type="submission" date="2018-06" db="EMBL/GenBank/DDBJ databases">
        <authorList>
            <person name="Zhirakovskaya E."/>
        </authorList>
    </citation>
    <scope>NUCLEOTIDE SEQUENCE</scope>
</reference>
<evidence type="ECO:0000259" key="4">
    <source>
        <dbReference type="Pfam" id="PF00460"/>
    </source>
</evidence>
<feature type="domain" description="Flagellar basal-body/hook protein C-terminal" evidence="5">
    <location>
        <begin position="198"/>
        <end position="239"/>
    </location>
</feature>
<keyword evidence="7" id="KW-0966">Cell projection</keyword>
<keyword evidence="7" id="KW-0282">Flagellum</keyword>